<comment type="subunit">
    <text evidence="5">Homodimer and homohexamer; in equilibrium.</text>
</comment>
<organism evidence="7 8">
    <name type="scientific">Candidatus Enterococcus lemimoniae</name>
    <dbReference type="NCBI Taxonomy" id="1834167"/>
    <lineage>
        <taxon>Bacteria</taxon>
        <taxon>Bacillati</taxon>
        <taxon>Bacillota</taxon>
        <taxon>Bacilli</taxon>
        <taxon>Lactobacillales</taxon>
        <taxon>Enterococcaceae</taxon>
        <taxon>Enterococcus</taxon>
    </lineage>
</organism>
<dbReference type="SUPFAM" id="SSF53271">
    <property type="entry name" value="PRTase-like"/>
    <property type="match status" value="1"/>
</dbReference>
<evidence type="ECO:0000256" key="2">
    <source>
        <dbReference type="ARBA" id="ARBA00022472"/>
    </source>
</evidence>
<dbReference type="Pfam" id="PF00156">
    <property type="entry name" value="Pribosyltran"/>
    <property type="match status" value="1"/>
</dbReference>
<dbReference type="PANTHER" id="PTHR11608:SF0">
    <property type="entry name" value="BIFUNCTIONAL PROTEIN PYRR"/>
    <property type="match status" value="1"/>
</dbReference>
<keyword evidence="5" id="KW-0808">Transferase</keyword>
<dbReference type="Proteomes" id="UP000195080">
    <property type="component" value="Chromosome"/>
</dbReference>
<proteinExistence type="inferred from homology"/>
<keyword evidence="3 5" id="KW-0805">Transcription regulation</keyword>
<feature type="domain" description="Phosphoribosyltransferase" evidence="6">
    <location>
        <begin position="5"/>
        <end position="164"/>
    </location>
</feature>
<dbReference type="EMBL" id="CP147248">
    <property type="protein sequence ID" value="WYJ85368.1"/>
    <property type="molecule type" value="Genomic_DNA"/>
</dbReference>
<reference evidence="8" key="1">
    <citation type="submission" date="2017-05" db="EMBL/GenBank/DDBJ databases">
        <title>The Genome Sequence of EEnterococcus faecalis 9F2_4866.</title>
        <authorList>
            <consortium name="The Broad Institute Genomics Platform"/>
            <consortium name="The Broad Institute Genomic Center for Infectious Diseases"/>
            <person name="Earl A."/>
            <person name="Manson A."/>
            <person name="Schwartman J."/>
            <person name="Gilmore M."/>
            <person name="Abouelleil A."/>
            <person name="Cao P."/>
            <person name="Chapman S."/>
            <person name="Cusick C."/>
            <person name="Shea T."/>
            <person name="Young S."/>
            <person name="Neafsey D."/>
            <person name="Nusbaum C."/>
            <person name="Birren B."/>
        </authorList>
    </citation>
    <scope>NUCLEOTIDE SEQUENCE [LARGE SCALE GENOMIC DNA]</scope>
    <source>
        <strain evidence="8">12C11_DIV0727</strain>
    </source>
</reference>
<keyword evidence="5" id="KW-0328">Glycosyltransferase</keyword>
<keyword evidence="8" id="KW-1185">Reference proteome</keyword>
<dbReference type="RefSeq" id="WP_086444492.1">
    <property type="nucleotide sequence ID" value="NZ_CP147248.1"/>
</dbReference>
<keyword evidence="4 5" id="KW-0804">Transcription</keyword>
<evidence type="ECO:0000256" key="4">
    <source>
        <dbReference type="ARBA" id="ARBA00023163"/>
    </source>
</evidence>
<comment type="function">
    <text evidence="5">Regulates transcriptional attenuation of the pyrimidine nucleotide (pyr) operon by binding in a uridine-dependent manner to specific sites on pyr mRNA. This disrupts an antiterminator hairpin in the RNA and favors formation of a downstream transcription terminator, leading to a reduced expression of downstream genes.</text>
</comment>
<gene>
    <name evidence="5" type="primary">pyrR</name>
    <name evidence="7" type="ORF">A5866_000444</name>
</gene>
<evidence type="ECO:0000256" key="5">
    <source>
        <dbReference type="HAMAP-Rule" id="MF_01219"/>
    </source>
</evidence>
<dbReference type="InterPro" id="IPR023050">
    <property type="entry name" value="PyrR"/>
</dbReference>
<dbReference type="InterPro" id="IPR050137">
    <property type="entry name" value="PyrR_bifunctional"/>
</dbReference>
<sequence length="185" mass="20866">MQKKEVVDTVTMKRALTRITYEIIERNKGIQDIVLVGIKTRGIYIAQRIAERLKQLEQIDVPVGELDITLYRDDMDGQSMKARSLEEPELHSSDIPVSLEGKEVILIDDVLFTGRTIRAAMDAVMDLGRPRKISLAVLVDRGHRELPIRADYVGKNIPTSMAEEIIVEVEEKDGADRILIASIDE</sequence>
<keyword evidence="2 5" id="KW-0806">Transcription termination</keyword>
<protein>
    <recommendedName>
        <fullName evidence="5">Bifunctional protein PyrR</fullName>
    </recommendedName>
    <domain>
        <recommendedName>
            <fullName evidence="5">Pyrimidine operon regulatory protein</fullName>
        </recommendedName>
    </domain>
    <domain>
        <recommendedName>
            <fullName evidence="5">Uracil phosphoribosyltransferase</fullName>
            <shortName evidence="5">UPRTase</shortName>
            <ecNumber evidence="5">2.4.2.9</ecNumber>
        </recommendedName>
    </domain>
</protein>
<evidence type="ECO:0000256" key="1">
    <source>
        <dbReference type="ARBA" id="ARBA00005565"/>
    </source>
</evidence>
<dbReference type="HAMAP" id="MF_01219">
    <property type="entry name" value="PyrR"/>
    <property type="match status" value="1"/>
</dbReference>
<evidence type="ECO:0000256" key="3">
    <source>
        <dbReference type="ARBA" id="ARBA00023015"/>
    </source>
</evidence>
<dbReference type="InterPro" id="IPR029057">
    <property type="entry name" value="PRTase-like"/>
</dbReference>
<evidence type="ECO:0000313" key="7">
    <source>
        <dbReference type="EMBL" id="WYJ85368.1"/>
    </source>
</evidence>
<name>A0ABZ2T1W2_9ENTE</name>
<dbReference type="EC" id="2.4.2.9" evidence="5"/>
<evidence type="ECO:0000313" key="8">
    <source>
        <dbReference type="Proteomes" id="UP000195080"/>
    </source>
</evidence>
<dbReference type="PANTHER" id="PTHR11608">
    <property type="entry name" value="BIFUNCTIONAL PROTEIN PYRR"/>
    <property type="match status" value="1"/>
</dbReference>
<dbReference type="Gene3D" id="3.40.50.2020">
    <property type="match status" value="1"/>
</dbReference>
<dbReference type="NCBIfam" id="NF003548">
    <property type="entry name" value="PRK05205.1-4"/>
    <property type="match status" value="1"/>
</dbReference>
<dbReference type="CDD" id="cd06223">
    <property type="entry name" value="PRTases_typeI"/>
    <property type="match status" value="1"/>
</dbReference>
<comment type="catalytic activity">
    <reaction evidence="5">
        <text>UMP + diphosphate = 5-phospho-alpha-D-ribose 1-diphosphate + uracil</text>
        <dbReference type="Rhea" id="RHEA:13017"/>
        <dbReference type="ChEBI" id="CHEBI:17568"/>
        <dbReference type="ChEBI" id="CHEBI:33019"/>
        <dbReference type="ChEBI" id="CHEBI:57865"/>
        <dbReference type="ChEBI" id="CHEBI:58017"/>
        <dbReference type="EC" id="2.4.2.9"/>
    </reaction>
</comment>
<accession>A0ABZ2T1W2</accession>
<keyword evidence="5" id="KW-0694">RNA-binding</keyword>
<comment type="function">
    <text evidence="5">Also displays a weak uracil phosphoribosyltransferase activity which is not physiologically significant.</text>
</comment>
<comment type="similarity">
    <text evidence="1 5">Belongs to the purine/pyrimidine phosphoribosyltransferase family. PyrR subfamily.</text>
</comment>
<feature type="short sequence motif" description="PRPP-binding" evidence="5">
    <location>
        <begin position="104"/>
        <end position="116"/>
    </location>
</feature>
<dbReference type="InterPro" id="IPR000836">
    <property type="entry name" value="PRTase_dom"/>
</dbReference>
<dbReference type="NCBIfam" id="NF003549">
    <property type="entry name" value="PRK05205.1-5"/>
    <property type="match status" value="1"/>
</dbReference>
<evidence type="ECO:0000259" key="6">
    <source>
        <dbReference type="Pfam" id="PF00156"/>
    </source>
</evidence>